<dbReference type="InterPro" id="IPR051159">
    <property type="entry name" value="Hexapeptide_acetyltransf"/>
</dbReference>
<dbReference type="InterPro" id="IPR011004">
    <property type="entry name" value="Trimer_LpxA-like_sf"/>
</dbReference>
<dbReference type="OrthoDB" id="25818at2759"/>
<accession>A0A9P5BUG6</accession>
<dbReference type="PANTHER" id="PTHR23416:SF76">
    <property type="entry name" value="ZN(II)2CYS6 TRANSCRIPTION FACTOR (EUROFUNG)"/>
    <property type="match status" value="1"/>
</dbReference>
<dbReference type="AlphaFoldDB" id="A0A9P5BUG6"/>
<proteinExistence type="inferred from homology"/>
<dbReference type="Pfam" id="PF12464">
    <property type="entry name" value="Mac"/>
    <property type="match status" value="1"/>
</dbReference>
<evidence type="ECO:0000313" key="4">
    <source>
        <dbReference type="EMBL" id="KAF3031152.1"/>
    </source>
</evidence>
<evidence type="ECO:0000256" key="2">
    <source>
        <dbReference type="ARBA" id="ARBA00022679"/>
    </source>
</evidence>
<evidence type="ECO:0000313" key="5">
    <source>
        <dbReference type="Proteomes" id="UP000758155"/>
    </source>
</evidence>
<keyword evidence="5" id="KW-1185">Reference proteome</keyword>
<comment type="similarity">
    <text evidence="1">Belongs to the transferase hexapeptide repeat family.</text>
</comment>
<dbReference type="Gene3D" id="2.160.10.10">
    <property type="entry name" value="Hexapeptide repeat proteins"/>
    <property type="match status" value="1"/>
</dbReference>
<reference evidence="4" key="1">
    <citation type="submission" date="2019-04" db="EMBL/GenBank/DDBJ databases">
        <title>Sequencing of skin fungus with MAO and IRED activity.</title>
        <authorList>
            <person name="Marsaioli A.J."/>
            <person name="Bonatto J.M.C."/>
            <person name="Reis Junior O."/>
        </authorList>
    </citation>
    <scope>NUCLEOTIDE SEQUENCE</scope>
    <source>
        <strain evidence="4">28M1</strain>
    </source>
</reference>
<dbReference type="InterPro" id="IPR001451">
    <property type="entry name" value="Hexapep"/>
</dbReference>
<dbReference type="EMBL" id="SWKV01000194">
    <property type="protein sequence ID" value="KAF3031152.1"/>
    <property type="molecule type" value="Genomic_DNA"/>
</dbReference>
<gene>
    <name evidence="4" type="primary">CAS91_5</name>
    <name evidence="4" type="ORF">E8E12_000783</name>
</gene>
<dbReference type="SUPFAM" id="SSF51161">
    <property type="entry name" value="Trimeric LpxA-like enzymes"/>
    <property type="match status" value="1"/>
</dbReference>
<dbReference type="PANTHER" id="PTHR23416">
    <property type="entry name" value="SIALIC ACID SYNTHASE-RELATED"/>
    <property type="match status" value="1"/>
</dbReference>
<organism evidence="4 5">
    <name type="scientific">Didymella heteroderae</name>
    <dbReference type="NCBI Taxonomy" id="1769908"/>
    <lineage>
        <taxon>Eukaryota</taxon>
        <taxon>Fungi</taxon>
        <taxon>Dikarya</taxon>
        <taxon>Ascomycota</taxon>
        <taxon>Pezizomycotina</taxon>
        <taxon>Dothideomycetes</taxon>
        <taxon>Pleosporomycetidae</taxon>
        <taxon>Pleosporales</taxon>
        <taxon>Pleosporineae</taxon>
        <taxon>Didymellaceae</taxon>
        <taxon>Didymella</taxon>
    </lineage>
</organism>
<comment type="caution">
    <text evidence="4">The sequence shown here is derived from an EMBL/GenBank/DDBJ whole genome shotgun (WGS) entry which is preliminary data.</text>
</comment>
<dbReference type="InterPro" id="IPR024688">
    <property type="entry name" value="Mac_dom"/>
</dbReference>
<dbReference type="Proteomes" id="UP000758155">
    <property type="component" value="Unassembled WGS sequence"/>
</dbReference>
<evidence type="ECO:0000256" key="1">
    <source>
        <dbReference type="ARBA" id="ARBA00007274"/>
    </source>
</evidence>
<name>A0A9P5BUG6_9PLEO</name>
<sequence>MLSGEPFLPSTAQLVDERDLSSQASFRFNTAVQKDFDERAWLFERIIAAGWIYPRAGECHVTGHLGNGVKVSAPFHCDYGYNLSIGDNAIIGPGCQMLDSGRIVIGRNTKIGARVTISTLKEPTGTRPLGESERTESAREVYIGENVYIGDGCIIKSGVRIGDNAIVHAG</sequence>
<dbReference type="GO" id="GO:0008374">
    <property type="term" value="F:O-acyltransferase activity"/>
    <property type="evidence" value="ECO:0007669"/>
    <property type="project" value="TreeGrafter"/>
</dbReference>
<feature type="domain" description="Maltose/galactoside acetyltransferase" evidence="3">
    <location>
        <begin position="1"/>
        <end position="47"/>
    </location>
</feature>
<protein>
    <submittedName>
        <fullName evidence="4">Maltose acetyltransferase</fullName>
    </submittedName>
</protein>
<keyword evidence="2" id="KW-0808">Transferase</keyword>
<evidence type="ECO:0000259" key="3">
    <source>
        <dbReference type="Pfam" id="PF12464"/>
    </source>
</evidence>
<dbReference type="GO" id="GO:0016407">
    <property type="term" value="F:acetyltransferase activity"/>
    <property type="evidence" value="ECO:0007669"/>
    <property type="project" value="InterPro"/>
</dbReference>
<dbReference type="Pfam" id="PF00132">
    <property type="entry name" value="Hexapep"/>
    <property type="match status" value="1"/>
</dbReference>